<dbReference type="Proteomes" id="UP001363010">
    <property type="component" value="Unassembled WGS sequence"/>
</dbReference>
<dbReference type="CDD" id="cd06173">
    <property type="entry name" value="MFS_MefA_like"/>
    <property type="match status" value="1"/>
</dbReference>
<dbReference type="EMBL" id="JBBKZV010000012">
    <property type="protein sequence ID" value="MEJ8824167.1"/>
    <property type="molecule type" value="Genomic_DNA"/>
</dbReference>
<evidence type="ECO:0000256" key="3">
    <source>
        <dbReference type="ARBA" id="ARBA00022475"/>
    </source>
</evidence>
<keyword evidence="3" id="KW-1003">Cell membrane</keyword>
<dbReference type="SUPFAM" id="SSF103473">
    <property type="entry name" value="MFS general substrate transporter"/>
    <property type="match status" value="1"/>
</dbReference>
<comment type="caution">
    <text evidence="8">The sequence shown here is derived from an EMBL/GenBank/DDBJ whole genome shotgun (WGS) entry which is preliminary data.</text>
</comment>
<feature type="transmembrane region" description="Helical" evidence="7">
    <location>
        <begin position="261"/>
        <end position="279"/>
    </location>
</feature>
<keyword evidence="2" id="KW-0813">Transport</keyword>
<sequence>MPEPAAAPGFSELTRERPFMHMWMSRLFGTAGTQMLMVAIGWHMYDLTGSAWDLGLVGLYQFVPALLLALYAGHIVDRHHRGHIVAACLSVQASVALTLLAAGSMNLDSRGLLLGLSLVLGAVRAFQMPAQQALTPMLVPPLMLPRAMAFSSAGTQGAIIAGPAIGGLLFVAGIGVVYAACMLLFVAGGLLVARLRYAHAPPPKAPVTLQTLFAGVDFIWRRKTVLGAVSLDLFAVLLGGAVALLPIYARDILHTGPWGLGLLRGAPAVGALLASIALTRRPPERRVGRTLLAAVGAFGVCMIVFGISQNFIVSLLALAVSGGADMVNVVIRQTLVQLETPDEMRGRVSAVNSIFIGASNQLGEFESGATAALLGPVGSVVAGGVGTVLVALGWLRLFPSLARRDRIGATADAVARTRSSTK</sequence>
<feature type="transmembrane region" description="Helical" evidence="7">
    <location>
        <begin position="373"/>
        <end position="395"/>
    </location>
</feature>
<dbReference type="PANTHER" id="PTHR23513">
    <property type="entry name" value="INTEGRAL MEMBRANE EFFLUX PROTEIN-RELATED"/>
    <property type="match status" value="1"/>
</dbReference>
<keyword evidence="4 7" id="KW-0812">Transmembrane</keyword>
<dbReference type="InterPro" id="IPR010290">
    <property type="entry name" value="TM_effector"/>
</dbReference>
<feature type="transmembrane region" description="Helical" evidence="7">
    <location>
        <begin position="291"/>
        <end position="320"/>
    </location>
</feature>
<protein>
    <submittedName>
        <fullName evidence="8">MFS transporter</fullName>
    </submittedName>
</protein>
<dbReference type="Pfam" id="PF05977">
    <property type="entry name" value="MFS_3"/>
    <property type="match status" value="1"/>
</dbReference>
<feature type="transmembrane region" description="Helical" evidence="7">
    <location>
        <begin position="84"/>
        <end position="103"/>
    </location>
</feature>
<keyword evidence="6 7" id="KW-0472">Membrane</keyword>
<dbReference type="Gene3D" id="1.20.1250.20">
    <property type="entry name" value="MFS general substrate transporter like domains"/>
    <property type="match status" value="1"/>
</dbReference>
<evidence type="ECO:0000256" key="5">
    <source>
        <dbReference type="ARBA" id="ARBA00022989"/>
    </source>
</evidence>
<evidence type="ECO:0000313" key="9">
    <source>
        <dbReference type="Proteomes" id="UP001363010"/>
    </source>
</evidence>
<feature type="transmembrane region" description="Helical" evidence="7">
    <location>
        <begin position="51"/>
        <end position="72"/>
    </location>
</feature>
<feature type="transmembrane region" description="Helical" evidence="7">
    <location>
        <begin position="225"/>
        <end position="249"/>
    </location>
</feature>
<proteinExistence type="predicted"/>
<gene>
    <name evidence="8" type="ORF">WKW80_19380</name>
</gene>
<evidence type="ECO:0000256" key="2">
    <source>
        <dbReference type="ARBA" id="ARBA00022448"/>
    </source>
</evidence>
<evidence type="ECO:0000256" key="6">
    <source>
        <dbReference type="ARBA" id="ARBA00023136"/>
    </source>
</evidence>
<organism evidence="8 9">
    <name type="scientific">Variovorax humicola</name>
    <dbReference type="NCBI Taxonomy" id="1769758"/>
    <lineage>
        <taxon>Bacteria</taxon>
        <taxon>Pseudomonadati</taxon>
        <taxon>Pseudomonadota</taxon>
        <taxon>Betaproteobacteria</taxon>
        <taxon>Burkholderiales</taxon>
        <taxon>Comamonadaceae</taxon>
        <taxon>Variovorax</taxon>
    </lineage>
</organism>
<dbReference type="PANTHER" id="PTHR23513:SF9">
    <property type="entry name" value="ENTEROBACTIN EXPORTER ENTS"/>
    <property type="match status" value="1"/>
</dbReference>
<evidence type="ECO:0000256" key="1">
    <source>
        <dbReference type="ARBA" id="ARBA00004651"/>
    </source>
</evidence>
<feature type="transmembrane region" description="Helical" evidence="7">
    <location>
        <begin position="27"/>
        <end position="45"/>
    </location>
</feature>
<dbReference type="InterPro" id="IPR036259">
    <property type="entry name" value="MFS_trans_sf"/>
</dbReference>
<feature type="transmembrane region" description="Helical" evidence="7">
    <location>
        <begin position="176"/>
        <end position="195"/>
    </location>
</feature>
<name>A0ABU8W487_9BURK</name>
<keyword evidence="5 7" id="KW-1133">Transmembrane helix</keyword>
<comment type="subcellular location">
    <subcellularLocation>
        <location evidence="1">Cell membrane</location>
        <topology evidence="1">Multi-pass membrane protein</topology>
    </subcellularLocation>
</comment>
<evidence type="ECO:0000313" key="8">
    <source>
        <dbReference type="EMBL" id="MEJ8824167.1"/>
    </source>
</evidence>
<accession>A0ABU8W487</accession>
<evidence type="ECO:0000256" key="7">
    <source>
        <dbReference type="SAM" id="Phobius"/>
    </source>
</evidence>
<reference evidence="8 9" key="1">
    <citation type="submission" date="2024-03" db="EMBL/GenBank/DDBJ databases">
        <title>Novel species of the genus Variovorax.</title>
        <authorList>
            <person name="Liu Q."/>
            <person name="Xin Y.-H."/>
        </authorList>
    </citation>
    <scope>NUCLEOTIDE SEQUENCE [LARGE SCALE GENOMIC DNA]</scope>
    <source>
        <strain evidence="8 9">KACC 18501</strain>
    </source>
</reference>
<keyword evidence="9" id="KW-1185">Reference proteome</keyword>
<evidence type="ECO:0000256" key="4">
    <source>
        <dbReference type="ARBA" id="ARBA00022692"/>
    </source>
</evidence>